<dbReference type="Pfam" id="PF00884">
    <property type="entry name" value="Sulfatase"/>
    <property type="match status" value="1"/>
</dbReference>
<keyword evidence="5" id="KW-0472">Membrane</keyword>
<protein>
    <submittedName>
        <fullName evidence="7">Sulfatase-like hydrolase/transferase</fullName>
    </submittedName>
</protein>
<organism evidence="7 8">
    <name type="scientific">Rubrobacter tropicus</name>
    <dbReference type="NCBI Taxonomy" id="2653851"/>
    <lineage>
        <taxon>Bacteria</taxon>
        <taxon>Bacillati</taxon>
        <taxon>Actinomycetota</taxon>
        <taxon>Rubrobacteria</taxon>
        <taxon>Rubrobacterales</taxon>
        <taxon>Rubrobacteraceae</taxon>
        <taxon>Rubrobacter</taxon>
    </lineage>
</organism>
<gene>
    <name evidence="7" type="ORF">GBA63_13380</name>
</gene>
<evidence type="ECO:0000256" key="4">
    <source>
        <dbReference type="ARBA" id="ARBA00023180"/>
    </source>
</evidence>
<keyword evidence="5" id="KW-0812">Transmembrane</keyword>
<keyword evidence="3 7" id="KW-0378">Hydrolase</keyword>
<dbReference type="PANTHER" id="PTHR43108">
    <property type="entry name" value="N-ACETYLGLUCOSAMINE-6-SULFATASE FAMILY MEMBER"/>
    <property type="match status" value="1"/>
</dbReference>
<accession>A0A6G8QAP9</accession>
<name>A0A6G8QAP9_9ACTN</name>
<evidence type="ECO:0000256" key="1">
    <source>
        <dbReference type="ARBA" id="ARBA00008779"/>
    </source>
</evidence>
<dbReference type="InterPro" id="IPR024607">
    <property type="entry name" value="Sulfatase_CS"/>
</dbReference>
<proteinExistence type="inferred from homology"/>
<dbReference type="InterPro" id="IPR000917">
    <property type="entry name" value="Sulfatase_N"/>
</dbReference>
<dbReference type="CDD" id="cd16147">
    <property type="entry name" value="G6S"/>
    <property type="match status" value="1"/>
</dbReference>
<sequence length="488" mass="54522">MGPDAAELALLWGDDANDNMPMTKKAIRLLTSVAVAVFCALVLTVAVSPDADAVQRPNIILIMTDDQSADTLWSMNRVRAHLLNRGTKLTNARFAFPRCCPSRASILRGQYPHNTGLFANENGSGYFRNRGLDRSTVAVWLDRAGYDTALIGKYLNGHDQKYVPPGWDRWFSQGGGNSRTVNDDGEIREYGSGTHMDSVRKREISDYVRLKASTHRPFFLQASFFAPHAPYDHQSAYEGAFANAPFPRPPAYDEADVSDKPAYVRSKPRVSEAKDLEYARDYRDRLRALQTVDESIAEIVGILQNHNELNDTYIVLWTDNGYHMGEHRLSTGKLTPYETDTNFPMIVRGPGIRQGVEDDRLVLNTDLAPTFLAWANVPQQPWTDGRPMEALLDARTDPATWRRYVLLEGRTPDGNGFGMPDYAGVLSQEGEKYIRYASGEQEYYDLRTDPHELESRPEAAPQALKDALEALRTCAGPGCRTAENGPTP</sequence>
<evidence type="ECO:0000259" key="6">
    <source>
        <dbReference type="Pfam" id="PF00884"/>
    </source>
</evidence>
<dbReference type="KEGG" id="rub:GBA63_13380"/>
<evidence type="ECO:0000313" key="7">
    <source>
        <dbReference type="EMBL" id="QIN83513.1"/>
    </source>
</evidence>
<feature type="transmembrane region" description="Helical" evidence="5">
    <location>
        <begin position="29"/>
        <end position="48"/>
    </location>
</feature>
<keyword evidence="8" id="KW-1185">Reference proteome</keyword>
<reference evidence="7 8" key="1">
    <citation type="submission" date="2019-10" db="EMBL/GenBank/DDBJ databases">
        <title>Rubrobacter sp nov SCSIO 52090 isolated from a deep-sea sediment in the South China Sea.</title>
        <authorList>
            <person name="Chen R.W."/>
        </authorList>
    </citation>
    <scope>NUCLEOTIDE SEQUENCE [LARGE SCALE GENOMIC DNA]</scope>
    <source>
        <strain evidence="7 8">SCSIO 52909</strain>
    </source>
</reference>
<feature type="domain" description="Sulfatase N-terminal" evidence="6">
    <location>
        <begin position="57"/>
        <end position="377"/>
    </location>
</feature>
<dbReference type="SUPFAM" id="SSF53649">
    <property type="entry name" value="Alkaline phosphatase-like"/>
    <property type="match status" value="1"/>
</dbReference>
<dbReference type="EMBL" id="CP045119">
    <property type="protein sequence ID" value="QIN83513.1"/>
    <property type="molecule type" value="Genomic_DNA"/>
</dbReference>
<evidence type="ECO:0000256" key="2">
    <source>
        <dbReference type="ARBA" id="ARBA00022729"/>
    </source>
</evidence>
<dbReference type="Gene3D" id="3.40.720.10">
    <property type="entry name" value="Alkaline Phosphatase, subunit A"/>
    <property type="match status" value="1"/>
</dbReference>
<dbReference type="GO" id="GO:0016787">
    <property type="term" value="F:hydrolase activity"/>
    <property type="evidence" value="ECO:0007669"/>
    <property type="project" value="UniProtKB-KW"/>
</dbReference>
<dbReference type="InterPro" id="IPR017850">
    <property type="entry name" value="Alkaline_phosphatase_core_sf"/>
</dbReference>
<comment type="similarity">
    <text evidence="1">Belongs to the sulfatase family.</text>
</comment>
<dbReference type="PANTHER" id="PTHR43108:SF8">
    <property type="entry name" value="SD21168P"/>
    <property type="match status" value="1"/>
</dbReference>
<keyword evidence="7" id="KW-0808">Transferase</keyword>
<dbReference type="AlphaFoldDB" id="A0A6G8QAP9"/>
<evidence type="ECO:0000313" key="8">
    <source>
        <dbReference type="Proteomes" id="UP000501452"/>
    </source>
</evidence>
<evidence type="ECO:0000256" key="5">
    <source>
        <dbReference type="SAM" id="Phobius"/>
    </source>
</evidence>
<dbReference type="Proteomes" id="UP000501452">
    <property type="component" value="Chromosome"/>
</dbReference>
<dbReference type="PROSITE" id="PS00149">
    <property type="entry name" value="SULFATASE_2"/>
    <property type="match status" value="1"/>
</dbReference>
<keyword evidence="5" id="KW-1133">Transmembrane helix</keyword>
<dbReference type="GO" id="GO:0016740">
    <property type="term" value="F:transferase activity"/>
    <property type="evidence" value="ECO:0007669"/>
    <property type="project" value="UniProtKB-KW"/>
</dbReference>
<evidence type="ECO:0000256" key="3">
    <source>
        <dbReference type="ARBA" id="ARBA00022801"/>
    </source>
</evidence>
<keyword evidence="4" id="KW-0325">Glycoprotein</keyword>
<keyword evidence="2" id="KW-0732">Signal</keyword>